<proteinExistence type="predicted"/>
<gene>
    <name evidence="1" type="ORF">C1I91_21200</name>
</gene>
<dbReference type="EMBL" id="CP025746">
    <property type="protein sequence ID" value="QAA33943.1"/>
    <property type="molecule type" value="Genomic_DNA"/>
</dbReference>
<sequence length="163" mass="19487">MKKETRDLKKHYRHIEKTVRNFIIDLSEESWYGMWHAHLDWDGITSISDKHRKIHILNYIRIFDKIDEQTKESDRKFQTWIYLDGSNGYNDAIYFHTENPEIYFPYCLENVEWNKEIPKILIGLLNFSDYRIGVLKGSNENAHSYIIQKKGLGLDIATGKQYL</sequence>
<evidence type="ECO:0000313" key="1">
    <source>
        <dbReference type="EMBL" id="QAA33943.1"/>
    </source>
</evidence>
<keyword evidence="2" id="KW-1185">Reference proteome</keyword>
<dbReference type="OrthoDB" id="7059463at2"/>
<dbReference type="Proteomes" id="UP000286268">
    <property type="component" value="Chromosome"/>
</dbReference>
<dbReference type="RefSeq" id="WP_128214663.1">
    <property type="nucleotide sequence ID" value="NZ_CP025746.1"/>
</dbReference>
<dbReference type="KEGG" id="cmah:C1I91_21200"/>
<accession>A0A3R5UHN2</accession>
<name>A0A3R5UHN2_9CLOT</name>
<protein>
    <submittedName>
        <fullName evidence="1">Uncharacterized protein</fullName>
    </submittedName>
</protein>
<reference evidence="1 2" key="1">
    <citation type="submission" date="2018-01" db="EMBL/GenBank/DDBJ databases">
        <title>Genome Sequencing and Assembly of Anaerobacter polyendosporus strain CT4.</title>
        <authorList>
            <person name="Tachaapaikoon C."/>
            <person name="Sutheeworapong S."/>
            <person name="Jenjaroenpun P."/>
            <person name="Wongsurawat T."/>
            <person name="Nookeaw I."/>
            <person name="Cheawchanlertfa P."/>
            <person name="Kosugi A."/>
            <person name="Cheevadhanarak S."/>
            <person name="Ratanakhanokchai K."/>
        </authorList>
    </citation>
    <scope>NUCLEOTIDE SEQUENCE [LARGE SCALE GENOMIC DNA]</scope>
    <source>
        <strain evidence="1 2">CT4</strain>
    </source>
</reference>
<organism evidence="1 2">
    <name type="scientific">Clostridium manihotivorum</name>
    <dbReference type="NCBI Taxonomy" id="2320868"/>
    <lineage>
        <taxon>Bacteria</taxon>
        <taxon>Bacillati</taxon>
        <taxon>Bacillota</taxon>
        <taxon>Clostridia</taxon>
        <taxon>Eubacteriales</taxon>
        <taxon>Clostridiaceae</taxon>
        <taxon>Clostridium</taxon>
    </lineage>
</organism>
<evidence type="ECO:0000313" key="2">
    <source>
        <dbReference type="Proteomes" id="UP000286268"/>
    </source>
</evidence>
<dbReference type="AlphaFoldDB" id="A0A3R5UHN2"/>